<dbReference type="AlphaFoldDB" id="A0AA51YG62"/>
<dbReference type="KEGG" id="mmav:RE476_09575"/>
<dbReference type="GeneID" id="84230390"/>
<keyword evidence="2" id="KW-1185">Reference proteome</keyword>
<proteinExistence type="predicted"/>
<protein>
    <recommendedName>
        <fullName evidence="3">DUF4868 domain-containing protein</fullName>
    </recommendedName>
</protein>
<evidence type="ECO:0008006" key="3">
    <source>
        <dbReference type="Google" id="ProtNLM"/>
    </source>
</evidence>
<evidence type="ECO:0000313" key="2">
    <source>
        <dbReference type="Proteomes" id="UP001183006"/>
    </source>
</evidence>
<sequence>MSEVSIYLFKSKKNGFTIYKVPISSNLELLEELIENELDRANHSDVVDYFQVYELESDSETYFSISNDNSSSELVQLVNKIVLNNTLIQPINEFVPRRGTGDKVPFDSFAIMKKDQDGNFLLGFENLSSKLKLYKKSYLYLQIGQNYSLSDTDSIFLIPTYTSMIVKGSWNAQEVLIDETLIRSKATSFFEKMFNYRNHWKEKAQNMIHNHNVLDIGDDAWNEYSHDIRNVRTFVRTINSGDFDRHLSHVREYSQLESLENKLEFELLEDGGNVQIRINSSNAVKDFIDAYKKNILQSPLPSETNTFYRTNQKEEM</sequence>
<dbReference type="EMBL" id="CP133594">
    <property type="protein sequence ID" value="WMW21632.1"/>
    <property type="molecule type" value="Genomic_DNA"/>
</dbReference>
<accession>A0AA51YG62</accession>
<gene>
    <name evidence="1" type="ORF">RE476_09575</name>
</gene>
<dbReference type="RefSeq" id="WP_309307421.1">
    <property type="nucleotide sequence ID" value="NZ_CP133594.1"/>
</dbReference>
<evidence type="ECO:0000313" key="1">
    <source>
        <dbReference type="EMBL" id="WMW21632.1"/>
    </source>
</evidence>
<organism evidence="1 2">
    <name type="scientific">Methanolobus mangrovi</name>
    <dbReference type="NCBI Taxonomy" id="3072977"/>
    <lineage>
        <taxon>Archaea</taxon>
        <taxon>Methanobacteriati</taxon>
        <taxon>Methanobacteriota</taxon>
        <taxon>Stenosarchaea group</taxon>
        <taxon>Methanomicrobia</taxon>
        <taxon>Methanosarcinales</taxon>
        <taxon>Methanosarcinaceae</taxon>
        <taxon>Methanolobus</taxon>
    </lineage>
</organism>
<name>A0AA51YG62_9EURY</name>
<dbReference type="Proteomes" id="UP001183006">
    <property type="component" value="Chromosome"/>
</dbReference>
<reference evidence="1" key="1">
    <citation type="submission" date="2023-08" db="EMBL/GenBank/DDBJ databases">
        <title>Methanolobus mangrovi sp. nov. and Methanolobus sediminis sp. nov, two novel methylotrophic methanogens isolated from mangrove sediments in China.</title>
        <authorList>
            <person name="Zhou J."/>
        </authorList>
    </citation>
    <scope>NUCLEOTIDE SEQUENCE</scope>
    <source>
        <strain evidence="1">FTZ2</strain>
    </source>
</reference>